<protein>
    <submittedName>
        <fullName evidence="1">Uncharacterized protein</fullName>
    </submittedName>
</protein>
<name>A0A1G2F382_9BACT</name>
<comment type="caution">
    <text evidence="1">The sequence shown here is derived from an EMBL/GenBank/DDBJ whole genome shotgun (WGS) entry which is preliminary data.</text>
</comment>
<evidence type="ECO:0000313" key="2">
    <source>
        <dbReference type="Proteomes" id="UP000176787"/>
    </source>
</evidence>
<proteinExistence type="predicted"/>
<dbReference type="STRING" id="1801726.A3H02_00180"/>
<reference evidence="1 2" key="1">
    <citation type="journal article" date="2016" name="Nat. Commun.">
        <title>Thousands of microbial genomes shed light on interconnected biogeochemical processes in an aquifer system.</title>
        <authorList>
            <person name="Anantharaman K."/>
            <person name="Brown C.T."/>
            <person name="Hug L.A."/>
            <person name="Sharon I."/>
            <person name="Castelle C.J."/>
            <person name="Probst A.J."/>
            <person name="Thomas B.C."/>
            <person name="Singh A."/>
            <person name="Wilkins M.J."/>
            <person name="Karaoz U."/>
            <person name="Brodie E.L."/>
            <person name="Williams K.H."/>
            <person name="Hubbard S.S."/>
            <person name="Banfield J.F."/>
        </authorList>
    </citation>
    <scope>NUCLEOTIDE SEQUENCE [LARGE SCALE GENOMIC DNA]</scope>
</reference>
<evidence type="ECO:0000313" key="1">
    <source>
        <dbReference type="EMBL" id="OGZ32546.1"/>
    </source>
</evidence>
<sequence>MKNQKNKFIYGGAPASLARNSAAVEKRGGAKIPSPPQPPSFLPARAFGFQNSTSGFSSKKVRILTKRHRLRFA</sequence>
<accession>A0A1G2F382</accession>
<dbReference type="EMBL" id="MHMS01000006">
    <property type="protein sequence ID" value="OGZ32546.1"/>
    <property type="molecule type" value="Genomic_DNA"/>
</dbReference>
<organism evidence="1 2">
    <name type="scientific">Candidatus Niyogibacteria bacterium RIFCSPLOWO2_12_FULL_41_13</name>
    <dbReference type="NCBI Taxonomy" id="1801726"/>
    <lineage>
        <taxon>Bacteria</taxon>
        <taxon>Candidatus Niyogiibacteriota</taxon>
    </lineage>
</organism>
<gene>
    <name evidence="1" type="ORF">A3H02_00180</name>
</gene>
<dbReference type="AlphaFoldDB" id="A0A1G2F382"/>
<dbReference type="Proteomes" id="UP000176787">
    <property type="component" value="Unassembled WGS sequence"/>
</dbReference>